<dbReference type="InterPro" id="IPR011335">
    <property type="entry name" value="Restrct_endonuc-II-like"/>
</dbReference>
<dbReference type="HAMAP" id="MF_00048">
    <property type="entry name" value="UPF0102"/>
    <property type="match status" value="1"/>
</dbReference>
<dbReference type="InterPro" id="IPR011856">
    <property type="entry name" value="tRNA_endonuc-like_dom_sf"/>
</dbReference>
<accession>A0A5D0MQ95</accession>
<dbReference type="Proteomes" id="UP000323337">
    <property type="component" value="Unassembled WGS sequence"/>
</dbReference>
<dbReference type="NCBIfam" id="NF009150">
    <property type="entry name" value="PRK12497.1-3"/>
    <property type="match status" value="1"/>
</dbReference>
<sequence length="114" mass="13031">MFTQRQGRKGEKKAEQFLRKKGYQIIAKNFRTPVGEIDIIAEKNEVLVFIEVKKRSSSKFGTGAEAVSAKKQNKIIRSAQLYMKKYCEGEANCRFDVISIDAQNIRHIENAFTA</sequence>
<dbReference type="EMBL" id="VSIV01000101">
    <property type="protein sequence ID" value="TYB33801.1"/>
    <property type="molecule type" value="Genomic_DNA"/>
</dbReference>
<evidence type="ECO:0000313" key="4">
    <source>
        <dbReference type="Proteomes" id="UP000323337"/>
    </source>
</evidence>
<dbReference type="GO" id="GO:0003676">
    <property type="term" value="F:nucleic acid binding"/>
    <property type="evidence" value="ECO:0007669"/>
    <property type="project" value="InterPro"/>
</dbReference>
<gene>
    <name evidence="3" type="ORF">FXF49_04480</name>
</gene>
<comment type="caution">
    <text evidence="3">The sequence shown here is derived from an EMBL/GenBank/DDBJ whole genome shotgun (WGS) entry which is preliminary data.</text>
</comment>
<name>A0A5D0MQ95_FLESI</name>
<dbReference type="PANTHER" id="PTHR34039">
    <property type="entry name" value="UPF0102 PROTEIN YRAN"/>
    <property type="match status" value="1"/>
</dbReference>
<evidence type="ECO:0000256" key="2">
    <source>
        <dbReference type="HAMAP-Rule" id="MF_00048"/>
    </source>
</evidence>
<dbReference type="Pfam" id="PF02021">
    <property type="entry name" value="UPF0102"/>
    <property type="match status" value="1"/>
</dbReference>
<comment type="similarity">
    <text evidence="1 2">Belongs to the UPF0102 family.</text>
</comment>
<protein>
    <recommendedName>
        <fullName evidence="2">UPF0102 protein FXF49_04480</fullName>
    </recommendedName>
</protein>
<dbReference type="NCBIfam" id="TIGR00252">
    <property type="entry name" value="YraN family protein"/>
    <property type="match status" value="1"/>
</dbReference>
<dbReference type="InterPro" id="IPR003509">
    <property type="entry name" value="UPF0102_YraN-like"/>
</dbReference>
<evidence type="ECO:0000313" key="3">
    <source>
        <dbReference type="EMBL" id="TYB33801.1"/>
    </source>
</evidence>
<organism evidence="3 4">
    <name type="scientific">Flexistipes sinusarabici</name>
    <dbReference type="NCBI Taxonomy" id="2352"/>
    <lineage>
        <taxon>Bacteria</taxon>
        <taxon>Pseudomonadati</taxon>
        <taxon>Deferribacterota</taxon>
        <taxon>Deferribacteres</taxon>
        <taxon>Deferribacterales</taxon>
        <taxon>Flexistipitaceae</taxon>
        <taxon>Flexistipes</taxon>
    </lineage>
</organism>
<reference evidence="3 4" key="1">
    <citation type="submission" date="2019-08" db="EMBL/GenBank/DDBJ databases">
        <title>Genomic characterization of a novel candidate phylum (ARYD3) from a high temperature, high salinity tertiary oil reservoir in north central Oklahoma, USA.</title>
        <authorList>
            <person name="Youssef N.H."/>
            <person name="Yadav A."/>
            <person name="Elshahed M.S."/>
        </authorList>
    </citation>
    <scope>NUCLEOTIDE SEQUENCE [LARGE SCALE GENOMIC DNA]</scope>
    <source>
        <strain evidence="3">ARYD1</strain>
    </source>
</reference>
<dbReference type="SUPFAM" id="SSF52980">
    <property type="entry name" value="Restriction endonuclease-like"/>
    <property type="match status" value="1"/>
</dbReference>
<proteinExistence type="inferred from homology"/>
<dbReference type="Gene3D" id="3.40.1350.10">
    <property type="match status" value="1"/>
</dbReference>
<dbReference type="CDD" id="cd20736">
    <property type="entry name" value="PoNe_Nuclease"/>
    <property type="match status" value="1"/>
</dbReference>
<evidence type="ECO:0000256" key="1">
    <source>
        <dbReference type="ARBA" id="ARBA00006738"/>
    </source>
</evidence>
<dbReference type="PANTHER" id="PTHR34039:SF1">
    <property type="entry name" value="UPF0102 PROTEIN YRAN"/>
    <property type="match status" value="1"/>
</dbReference>
<dbReference type="AlphaFoldDB" id="A0A5D0MQ95"/>
<dbReference type="RefSeq" id="WP_303700707.1">
    <property type="nucleotide sequence ID" value="NZ_VSIV01000101.1"/>
</dbReference>